<protein>
    <submittedName>
        <fullName evidence="2">Class I SAM-dependent methyltransferase</fullName>
    </submittedName>
</protein>
<sequence length="215" mass="22528">MTPPLRDLVRTVAARHEGRATQGFVAGKLRADPMLPALLAMPPLGRVVDLGCGRGQLALALLLAGRADSITGFDLDAEKIARATASATGLPARFVAGDLAAIDVPAGDTVLLIDVLPQMPHDAQHALLARITAAGPARIAIRSFDPDRGWRSAVGTSLERLRRWMGADLGRGGRVAPLAMADIAQPLESAGYRVSITPCWGGTPLPNVLILAERS</sequence>
<reference evidence="3" key="1">
    <citation type="journal article" date="2021" name="Syst. Appl. Microbiol.">
        <title>Roseomonas hellenica sp. nov., isolated from roots of wild-growing Alkanna tinctoria.</title>
        <authorList>
            <person name="Rat A."/>
            <person name="Naranjo H.D."/>
            <person name="Lebbe L."/>
            <person name="Cnockaert M."/>
            <person name="Krigas N."/>
            <person name="Grigoriadou K."/>
            <person name="Maloupa E."/>
            <person name="Willems A."/>
        </authorList>
    </citation>
    <scope>NUCLEOTIDE SEQUENCE [LARGE SCALE GENOMIC DNA]</scope>
    <source>
        <strain evidence="3">LMG 31159</strain>
    </source>
</reference>
<dbReference type="Gene3D" id="3.40.50.150">
    <property type="entry name" value="Vaccinia Virus protein VP39"/>
    <property type="match status" value="1"/>
</dbReference>
<dbReference type="SUPFAM" id="SSF53335">
    <property type="entry name" value="S-adenosyl-L-methionine-dependent methyltransferases"/>
    <property type="match status" value="1"/>
</dbReference>
<dbReference type="InterPro" id="IPR041698">
    <property type="entry name" value="Methyltransf_25"/>
</dbReference>
<name>A0ABS5EN24_9PROT</name>
<dbReference type="GO" id="GO:0032259">
    <property type="term" value="P:methylation"/>
    <property type="evidence" value="ECO:0007669"/>
    <property type="project" value="UniProtKB-KW"/>
</dbReference>
<evidence type="ECO:0000313" key="2">
    <source>
        <dbReference type="EMBL" id="MBR0652416.1"/>
    </source>
</evidence>
<comment type="caution">
    <text evidence="2">The sequence shown here is derived from an EMBL/GenBank/DDBJ whole genome shotgun (WGS) entry which is preliminary data.</text>
</comment>
<dbReference type="RefSeq" id="WP_211871134.1">
    <property type="nucleotide sequence ID" value="NZ_JAAEDI010000028.1"/>
</dbReference>
<gene>
    <name evidence="2" type="ORF">GXW78_22360</name>
</gene>
<dbReference type="GO" id="GO:0008168">
    <property type="term" value="F:methyltransferase activity"/>
    <property type="evidence" value="ECO:0007669"/>
    <property type="project" value="UniProtKB-KW"/>
</dbReference>
<dbReference type="CDD" id="cd02440">
    <property type="entry name" value="AdoMet_MTases"/>
    <property type="match status" value="1"/>
</dbReference>
<feature type="domain" description="Methyltransferase" evidence="1">
    <location>
        <begin position="47"/>
        <end position="132"/>
    </location>
</feature>
<keyword evidence="2" id="KW-0489">Methyltransferase</keyword>
<keyword evidence="2" id="KW-0808">Transferase</keyword>
<evidence type="ECO:0000313" key="3">
    <source>
        <dbReference type="Proteomes" id="UP000698752"/>
    </source>
</evidence>
<dbReference type="EMBL" id="JAAEDI010000028">
    <property type="protein sequence ID" value="MBR0652416.1"/>
    <property type="molecule type" value="Genomic_DNA"/>
</dbReference>
<dbReference type="Pfam" id="PF13649">
    <property type="entry name" value="Methyltransf_25"/>
    <property type="match status" value="1"/>
</dbReference>
<evidence type="ECO:0000259" key="1">
    <source>
        <dbReference type="Pfam" id="PF13649"/>
    </source>
</evidence>
<proteinExistence type="predicted"/>
<accession>A0ABS5EN24</accession>
<dbReference type="InterPro" id="IPR029063">
    <property type="entry name" value="SAM-dependent_MTases_sf"/>
</dbReference>
<dbReference type="Proteomes" id="UP000698752">
    <property type="component" value="Unassembled WGS sequence"/>
</dbReference>
<keyword evidence="3" id="KW-1185">Reference proteome</keyword>
<organism evidence="2 3">
    <name type="scientific">Neoroseomonas terrae</name>
    <dbReference type="NCBI Taxonomy" id="424799"/>
    <lineage>
        <taxon>Bacteria</taxon>
        <taxon>Pseudomonadati</taxon>
        <taxon>Pseudomonadota</taxon>
        <taxon>Alphaproteobacteria</taxon>
        <taxon>Acetobacterales</taxon>
        <taxon>Acetobacteraceae</taxon>
        <taxon>Neoroseomonas</taxon>
    </lineage>
</organism>